<dbReference type="Proteomes" id="UP000324091">
    <property type="component" value="Chromosome 5"/>
</dbReference>
<name>A0A5C6N020_9TELE</name>
<dbReference type="AlphaFoldDB" id="A0A5C6N020"/>
<reference evidence="1 2" key="1">
    <citation type="submission" date="2019-04" db="EMBL/GenBank/DDBJ databases">
        <title>Chromosome genome assembly for Takifugu flavidus.</title>
        <authorList>
            <person name="Xiao S."/>
        </authorList>
    </citation>
    <scope>NUCLEOTIDE SEQUENCE [LARGE SCALE GENOMIC DNA]</scope>
    <source>
        <strain evidence="1">HTHZ2018</strain>
        <tissue evidence="1">Muscle</tissue>
    </source>
</reference>
<comment type="caution">
    <text evidence="1">The sequence shown here is derived from an EMBL/GenBank/DDBJ whole genome shotgun (WGS) entry which is preliminary data.</text>
</comment>
<gene>
    <name evidence="1" type="ORF">D4764_05G0001380</name>
</gene>
<keyword evidence="2" id="KW-1185">Reference proteome</keyword>
<evidence type="ECO:0000313" key="1">
    <source>
        <dbReference type="EMBL" id="TWW60048.1"/>
    </source>
</evidence>
<accession>A0A5C6N020</accession>
<protein>
    <submittedName>
        <fullName evidence="1">Uncharacterized protein</fullName>
    </submittedName>
</protein>
<dbReference type="EMBL" id="RHFK02000018">
    <property type="protein sequence ID" value="TWW60048.1"/>
    <property type="molecule type" value="Genomic_DNA"/>
</dbReference>
<sequence length="52" mass="5523">MRGDNQTLFNCHSETQQLRGMGCVTLTLKTTHLDIAPSQVAAAPPGGLARTN</sequence>
<proteinExistence type="predicted"/>
<organism evidence="1 2">
    <name type="scientific">Takifugu flavidus</name>
    <name type="common">sansaifugu</name>
    <dbReference type="NCBI Taxonomy" id="433684"/>
    <lineage>
        <taxon>Eukaryota</taxon>
        <taxon>Metazoa</taxon>
        <taxon>Chordata</taxon>
        <taxon>Craniata</taxon>
        <taxon>Vertebrata</taxon>
        <taxon>Euteleostomi</taxon>
        <taxon>Actinopterygii</taxon>
        <taxon>Neopterygii</taxon>
        <taxon>Teleostei</taxon>
        <taxon>Neoteleostei</taxon>
        <taxon>Acanthomorphata</taxon>
        <taxon>Eupercaria</taxon>
        <taxon>Tetraodontiformes</taxon>
        <taxon>Tetradontoidea</taxon>
        <taxon>Tetraodontidae</taxon>
        <taxon>Takifugu</taxon>
    </lineage>
</organism>
<evidence type="ECO:0000313" key="2">
    <source>
        <dbReference type="Proteomes" id="UP000324091"/>
    </source>
</evidence>